<protein>
    <submittedName>
        <fullName evidence="1">Uncharacterized protein</fullName>
    </submittedName>
</protein>
<evidence type="ECO:0000313" key="2">
    <source>
        <dbReference type="Proteomes" id="UP000076083"/>
    </source>
</evidence>
<dbReference type="EMBL" id="CP015225">
    <property type="protein sequence ID" value="AMZ71400.1"/>
    <property type="molecule type" value="Genomic_DNA"/>
</dbReference>
<dbReference type="Proteomes" id="UP000076083">
    <property type="component" value="Chromosome"/>
</dbReference>
<organism evidence="1 2">
    <name type="scientific">Pseudomonas fluorescens</name>
    <dbReference type="NCBI Taxonomy" id="294"/>
    <lineage>
        <taxon>Bacteria</taxon>
        <taxon>Pseudomonadati</taxon>
        <taxon>Pseudomonadota</taxon>
        <taxon>Gammaproteobacteria</taxon>
        <taxon>Pseudomonadales</taxon>
        <taxon>Pseudomonadaceae</taxon>
        <taxon>Pseudomonas</taxon>
    </lineage>
</organism>
<accession>A0A159ZW55</accession>
<gene>
    <name evidence="1" type="ORF">TK06_09960</name>
</gene>
<reference evidence="1 2" key="2">
    <citation type="journal article" date="2018" name="Nature">
        <title>Mutant phenotypes for thousands of bacterial genes of unknown function.</title>
        <authorList>
            <person name="Price M.N."/>
            <person name="Wetmore K.M."/>
            <person name="Waters R.J."/>
            <person name="Callaghan M."/>
            <person name="Ray J."/>
            <person name="Liu H."/>
            <person name="Kuehl J.V."/>
            <person name="Melnyk R.A."/>
            <person name="Lamson J.S."/>
            <person name="Suh Y."/>
            <person name="Carlson H.K."/>
            <person name="Esquivel Z."/>
            <person name="Sadeeshkumar H."/>
            <person name="Chakraborty R."/>
            <person name="Zane G.M."/>
            <person name="Rubin B.E."/>
            <person name="Wall J.D."/>
            <person name="Visel A."/>
            <person name="Bristow J."/>
            <person name="Blow M.J."/>
            <person name="Arkin A.P."/>
            <person name="Deutschbauer A.M."/>
        </authorList>
    </citation>
    <scope>NUCLEOTIDE SEQUENCE [LARGE SCALE GENOMIC DNA]</scope>
    <source>
        <strain evidence="1 2">FW300-N2E2</strain>
    </source>
</reference>
<proteinExistence type="predicted"/>
<name>A0A159ZW55_PSEFL</name>
<reference evidence="2" key="1">
    <citation type="submission" date="2016-04" db="EMBL/GenBank/DDBJ databases">
        <authorList>
            <person name="Ray J."/>
            <person name="Price M."/>
            <person name="Deutschbauer A."/>
        </authorList>
    </citation>
    <scope>NUCLEOTIDE SEQUENCE [LARGE SCALE GENOMIC DNA]</scope>
    <source>
        <strain evidence="2">FW300-N2E2</strain>
    </source>
</reference>
<sequence>MVQVFADAISVACSQRSACRAVITTSSQEPIFALAVMVTQDGGGNLQISMRSQQLTRVPIKMALMSQVDLCKTCVYL</sequence>
<evidence type="ECO:0000313" key="1">
    <source>
        <dbReference type="EMBL" id="AMZ71400.1"/>
    </source>
</evidence>
<dbReference type="AlphaFoldDB" id="A0A159ZW55"/>